<protein>
    <recommendedName>
        <fullName evidence="2">histidine kinase</fullName>
        <ecNumber evidence="2">2.7.13.3</ecNumber>
    </recommendedName>
</protein>
<dbReference type="EMBL" id="QGMY01000002">
    <property type="protein sequence ID" value="PWR74321.1"/>
    <property type="molecule type" value="Genomic_DNA"/>
</dbReference>
<feature type="domain" description="PAC" evidence="7">
    <location>
        <begin position="535"/>
        <end position="589"/>
    </location>
</feature>
<dbReference type="EC" id="2.7.13.3" evidence="2"/>
<feature type="domain" description="PAS" evidence="6">
    <location>
        <begin position="1071"/>
        <end position="1140"/>
    </location>
</feature>
<evidence type="ECO:0000256" key="3">
    <source>
        <dbReference type="ARBA" id="ARBA00022553"/>
    </source>
</evidence>
<keyword evidence="3" id="KW-0597">Phosphoprotein</keyword>
<dbReference type="Pfam" id="PF02518">
    <property type="entry name" value="HATPase_c"/>
    <property type="match status" value="1"/>
</dbReference>
<dbReference type="CDD" id="cd00130">
    <property type="entry name" value="PAS"/>
    <property type="match status" value="4"/>
</dbReference>
<organism evidence="8 9">
    <name type="scientific">Methanospirillum lacunae</name>
    <dbReference type="NCBI Taxonomy" id="668570"/>
    <lineage>
        <taxon>Archaea</taxon>
        <taxon>Methanobacteriati</taxon>
        <taxon>Methanobacteriota</taxon>
        <taxon>Stenosarchaea group</taxon>
        <taxon>Methanomicrobia</taxon>
        <taxon>Methanomicrobiales</taxon>
        <taxon>Methanospirillaceae</taxon>
        <taxon>Methanospirillum</taxon>
    </lineage>
</organism>
<evidence type="ECO:0000256" key="2">
    <source>
        <dbReference type="ARBA" id="ARBA00012438"/>
    </source>
</evidence>
<dbReference type="SMART" id="SM00086">
    <property type="entry name" value="PAC"/>
    <property type="match status" value="3"/>
</dbReference>
<evidence type="ECO:0000256" key="1">
    <source>
        <dbReference type="ARBA" id="ARBA00000085"/>
    </source>
</evidence>
<dbReference type="Gene3D" id="3.30.450.20">
    <property type="entry name" value="PAS domain"/>
    <property type="match status" value="5"/>
</dbReference>
<keyword evidence="9" id="KW-1185">Reference proteome</keyword>
<dbReference type="NCBIfam" id="TIGR00229">
    <property type="entry name" value="sensory_box"/>
    <property type="match status" value="4"/>
</dbReference>
<dbReference type="CDD" id="cd00075">
    <property type="entry name" value="HATPase"/>
    <property type="match status" value="1"/>
</dbReference>
<dbReference type="SUPFAM" id="SSF55874">
    <property type="entry name" value="ATPase domain of HSP90 chaperone/DNA topoisomerase II/histidine kinase"/>
    <property type="match status" value="1"/>
</dbReference>
<dbReference type="Pfam" id="PF13426">
    <property type="entry name" value="PAS_9"/>
    <property type="match status" value="2"/>
</dbReference>
<proteinExistence type="predicted"/>
<dbReference type="Pfam" id="PF00989">
    <property type="entry name" value="PAS"/>
    <property type="match status" value="1"/>
</dbReference>
<dbReference type="SUPFAM" id="SSF55785">
    <property type="entry name" value="PYP-like sensor domain (PAS domain)"/>
    <property type="match status" value="6"/>
</dbReference>
<dbReference type="Gene3D" id="3.30.565.10">
    <property type="entry name" value="Histidine kinase-like ATPase, C-terminal domain"/>
    <property type="match status" value="1"/>
</dbReference>
<gene>
    <name evidence="8" type="ORF">DK846_04015</name>
</gene>
<dbReference type="GO" id="GO:0004673">
    <property type="term" value="F:protein histidine kinase activity"/>
    <property type="evidence" value="ECO:0007669"/>
    <property type="project" value="UniProtKB-EC"/>
</dbReference>
<comment type="catalytic activity">
    <reaction evidence="1">
        <text>ATP + protein L-histidine = ADP + protein N-phospho-L-histidine.</text>
        <dbReference type="EC" id="2.7.13.3"/>
    </reaction>
</comment>
<dbReference type="InterPro" id="IPR001610">
    <property type="entry name" value="PAC"/>
</dbReference>
<dbReference type="GO" id="GO:0006355">
    <property type="term" value="P:regulation of DNA-templated transcription"/>
    <property type="evidence" value="ECO:0007669"/>
    <property type="project" value="InterPro"/>
</dbReference>
<dbReference type="PANTHER" id="PTHR43304:SF1">
    <property type="entry name" value="PAC DOMAIN-CONTAINING PROTEIN"/>
    <property type="match status" value="1"/>
</dbReference>
<dbReference type="Pfam" id="PF08447">
    <property type="entry name" value="PAS_3"/>
    <property type="match status" value="1"/>
</dbReference>
<dbReference type="InterPro" id="IPR035965">
    <property type="entry name" value="PAS-like_dom_sf"/>
</dbReference>
<sequence>MRMNCEPAEDQDLHILIIENAQILYPLILKAFESWEKKSHFTCIHSLEQVYQVIHEDPPDIIYIEEKFLNSESSFFGENAELYKIPIIFLLQNNISDLPDLLSQHQFIEYIPITERILNALPEICDRILKEWKAVSARQSVEKELSKFYQICNNNEFQALPSKLDDQGNTIDYLQLIKLFWEKSNDGLIICEIIYNSSKFPIDFKIIESNPAFEEKFSQVTDNIHGKKLTELNSQFLNDLTDRLLHVILTGDISNDKLFLNVNYLKYNIKIFDINETIIGIQFFKIQNTQSDKVDQNSEKRTSFFNDIAIEDFWDWQITEDLIDISPKWYAAFGYNYNEVGNNLQSWKSLVHQEDIQSLEKKMHNIIHREDTVLEHEFRIKTKTGEWKWILIKGMVVSGFGNECLNKISGLIVDISAWKNLETQFAQEHQELIETYNQCSLSEEHLKRKVSDLYVSEQMLKINEEKLLLAQKIGKIGCWEYSFQTEIVWASAETLKIFGYPPIAGDVSLEKIKKCIPDYDDFIQLLSKQIIEVDEFNQVLMIHPVDGSPQKFIHLVAIIQRDEFGKNQKITGVIQDITKIKANEEKLKETNNFLENLINLANVPIIVWDSAFRITRCNHSFEKLTGLSSQDALGKSLKIIFPPSLVDRSMRLIKSTLEGVRWETVELQIQHTDGTIKTVVWNSSTLFSDDGNVPIATIAQGQDVTAKNKYENERNIAIEQVKQNLAQLAILNDGIRNPLTIISLLSSGENENQEKNVILEQVNIINDIVTQLDKRWAESDKILKFLTKHHQISINPVTNNQEIQLKINQSISEKEEPQLLVEESQGLLFSILDCLDDFVYVVDIESYELVFINRRLRNLVGDFPGKKCYQIFQKDNDNPCPYCPNSYLIDEYGPTGVYRWESTKPDNKRVYSCRDWAFRWFDGRFVKIEIASDITEQRQTETGIRNEEEKFRTIAEHIKTGFFIFQNDSFVFVNDALTEIIGYSHNEIYNKKMIEFLDPIDYEWIKEISRQRKEGKQVPDKYIIHVKTKDGSNKTLELFISQIFFQESPALLGTINDITEKEHIERELWDSEDRFWTLLQNIPEYIILHKKGKILFANNSALYALGYTSEEMVGSNLLEYLTPESKKNVIKIISGSGNKTIPPVTFITKEGIEKITIIHKFFIQYENSIISLDILKDITEQKRIEETLRKKIENEVAIISIIPDLIYTIDWKGVILENKTKGLSLFSSNPELDQGKSLHELLPCHLANQIIQIINIAISTNLKQHFEFFLDDEKQRHWYEIYVIYCSPNEVTALFRNISGIKSQGTMIKELNMRFNLLISLLNQDIDSLIATINFLEKKSLESSNLEMIHENIQLAHNEGNQIEKIINFFVQYNNHNSHLCQWQNITSLINSITLIFKSSDIEIINQIEDNIEIYADLMLRQVFFILIKNSIDHGGDVQKIKLFSESMNNSLIIIYEDDGRGICNNDKTHIFDRNFKGKIGSSLFLVREILSMTDILIRETGKEGDGVKFEIVLPSGSFRRTFIE</sequence>
<keyword evidence="5" id="KW-0418">Kinase</keyword>
<evidence type="ECO:0000313" key="9">
    <source>
        <dbReference type="Proteomes" id="UP000245657"/>
    </source>
</evidence>
<dbReference type="InterPro" id="IPR013767">
    <property type="entry name" value="PAS_fold"/>
</dbReference>
<feature type="domain" description="PAS" evidence="6">
    <location>
        <begin position="947"/>
        <end position="1016"/>
    </location>
</feature>
<evidence type="ECO:0000256" key="5">
    <source>
        <dbReference type="ARBA" id="ARBA00022777"/>
    </source>
</evidence>
<dbReference type="PROSITE" id="PS50112">
    <property type="entry name" value="PAS"/>
    <property type="match status" value="3"/>
</dbReference>
<feature type="domain" description="PAS" evidence="6">
    <location>
        <begin position="590"/>
        <end position="660"/>
    </location>
</feature>
<dbReference type="InterPro" id="IPR000014">
    <property type="entry name" value="PAS"/>
</dbReference>
<dbReference type="InterPro" id="IPR003594">
    <property type="entry name" value="HATPase_dom"/>
</dbReference>
<evidence type="ECO:0000256" key="4">
    <source>
        <dbReference type="ARBA" id="ARBA00022679"/>
    </source>
</evidence>
<dbReference type="PROSITE" id="PS50113">
    <property type="entry name" value="PAC"/>
    <property type="match status" value="1"/>
</dbReference>
<dbReference type="PANTHER" id="PTHR43304">
    <property type="entry name" value="PHYTOCHROME-LIKE PROTEIN CPH1"/>
    <property type="match status" value="1"/>
</dbReference>
<dbReference type="SMART" id="SM00091">
    <property type="entry name" value="PAS"/>
    <property type="match status" value="6"/>
</dbReference>
<dbReference type="SMART" id="SM00387">
    <property type="entry name" value="HATPase_c"/>
    <property type="match status" value="1"/>
</dbReference>
<dbReference type="Proteomes" id="UP000245657">
    <property type="component" value="Unassembled WGS sequence"/>
</dbReference>
<comment type="caution">
    <text evidence="8">The sequence shown here is derived from an EMBL/GenBank/DDBJ whole genome shotgun (WGS) entry which is preliminary data.</text>
</comment>
<accession>A0A2V2NFF1</accession>
<dbReference type="InterPro" id="IPR052162">
    <property type="entry name" value="Sensor_kinase/Photoreceptor"/>
</dbReference>
<dbReference type="InterPro" id="IPR036890">
    <property type="entry name" value="HATPase_C_sf"/>
</dbReference>
<reference evidence="8 9" key="1">
    <citation type="submission" date="2018-05" db="EMBL/GenBank/DDBJ databases">
        <title>Draft genome of Methanospirillum lacunae Ki8-1.</title>
        <authorList>
            <person name="Dueholm M.S."/>
            <person name="Nielsen P.H."/>
            <person name="Bakmann L.F."/>
            <person name="Otzen D.E."/>
        </authorList>
    </citation>
    <scope>NUCLEOTIDE SEQUENCE [LARGE SCALE GENOMIC DNA]</scope>
    <source>
        <strain evidence="8 9">Ki8-1</strain>
    </source>
</reference>
<dbReference type="InterPro" id="IPR013655">
    <property type="entry name" value="PAS_fold_3"/>
</dbReference>
<evidence type="ECO:0000259" key="7">
    <source>
        <dbReference type="PROSITE" id="PS50113"/>
    </source>
</evidence>
<evidence type="ECO:0000259" key="6">
    <source>
        <dbReference type="PROSITE" id="PS50112"/>
    </source>
</evidence>
<name>A0A2V2NFF1_9EURY</name>
<dbReference type="InterPro" id="IPR000700">
    <property type="entry name" value="PAS-assoc_C"/>
</dbReference>
<evidence type="ECO:0000313" key="8">
    <source>
        <dbReference type="EMBL" id="PWR74321.1"/>
    </source>
</evidence>
<keyword evidence="4" id="KW-0808">Transferase</keyword>